<organism evidence="19 20">
    <name type="scientific">Acholeplasma brassicae</name>
    <dbReference type="NCBI Taxonomy" id="61635"/>
    <lineage>
        <taxon>Bacteria</taxon>
        <taxon>Bacillati</taxon>
        <taxon>Mycoplasmatota</taxon>
        <taxon>Mollicutes</taxon>
        <taxon>Acholeplasmatales</taxon>
        <taxon>Acholeplasmataceae</taxon>
        <taxon>Acholeplasma</taxon>
    </lineage>
</organism>
<reference evidence="19 20" key="1">
    <citation type="journal article" date="2013" name="J. Mol. Microbiol. Biotechnol.">
        <title>Analysis of the Complete Genomes of Acholeplasma brassicae , A. palmae and A. laidlawii and Their Comparison to the Obligate Parasites from ' Candidatus Phytoplasma'.</title>
        <authorList>
            <person name="Kube M."/>
            <person name="Siewert C."/>
            <person name="Migdoll A.M."/>
            <person name="Duduk B."/>
            <person name="Holz S."/>
            <person name="Rabus R."/>
            <person name="Seemuller E."/>
            <person name="Mitrovic J."/>
            <person name="Muller I."/>
            <person name="Buttner C."/>
            <person name="Reinhardt R."/>
        </authorList>
    </citation>
    <scope>NUCLEOTIDE SEQUENCE [LARGE SCALE GENOMIC DNA]</scope>
    <source>
        <strain evidence="20">0502</strain>
    </source>
</reference>
<feature type="domain" description="tRNA methyltransferase TRMD/TRM10-type" evidence="18">
    <location>
        <begin position="1"/>
        <end position="220"/>
    </location>
</feature>
<accession>U4KPJ1</accession>
<dbReference type="SUPFAM" id="SSF75217">
    <property type="entry name" value="alpha/beta knot"/>
    <property type="match status" value="1"/>
</dbReference>
<evidence type="ECO:0000256" key="1">
    <source>
        <dbReference type="ARBA" id="ARBA00002634"/>
    </source>
</evidence>
<dbReference type="PANTHER" id="PTHR46417">
    <property type="entry name" value="TRNA (GUANINE-N(1)-)-METHYLTRANSFERASE"/>
    <property type="match status" value="1"/>
</dbReference>
<dbReference type="HAMAP" id="MF_00605">
    <property type="entry name" value="TrmD"/>
    <property type="match status" value="1"/>
</dbReference>
<dbReference type="FunFam" id="3.40.1280.10:FF:000001">
    <property type="entry name" value="tRNA (guanine-N(1)-)-methyltransferase"/>
    <property type="match status" value="1"/>
</dbReference>
<evidence type="ECO:0000256" key="7">
    <source>
        <dbReference type="ARBA" id="ARBA00022490"/>
    </source>
</evidence>
<evidence type="ECO:0000256" key="12">
    <source>
        <dbReference type="ARBA" id="ARBA00029736"/>
    </source>
</evidence>
<evidence type="ECO:0000256" key="13">
    <source>
        <dbReference type="ARBA" id="ARBA00033392"/>
    </source>
</evidence>
<keyword evidence="8 15" id="KW-0489">Methyltransferase</keyword>
<dbReference type="HOGENOM" id="CLU_047363_0_1_14"/>
<name>U4KPJ1_9MOLU</name>
<dbReference type="EC" id="2.1.1.228" evidence="5 15"/>
<keyword evidence="11 15" id="KW-0819">tRNA processing</keyword>
<dbReference type="InterPro" id="IPR002649">
    <property type="entry name" value="tRNA_m1G_MeTrfase_TrmD"/>
</dbReference>
<protein>
    <recommendedName>
        <fullName evidence="6 15">tRNA (guanine-N(1)-)-methyltransferase</fullName>
        <ecNumber evidence="5 15">2.1.1.228</ecNumber>
    </recommendedName>
    <alternativeName>
        <fullName evidence="12 15">M1G-methyltransferase</fullName>
    </alternativeName>
    <alternativeName>
        <fullName evidence="13 15">tRNA [GM37] methyltransferase</fullName>
    </alternativeName>
</protein>
<dbReference type="GO" id="GO:0052906">
    <property type="term" value="F:tRNA (guanine(37)-N1)-methyltransferase activity"/>
    <property type="evidence" value="ECO:0007669"/>
    <property type="project" value="UniProtKB-UniRule"/>
</dbReference>
<evidence type="ECO:0000256" key="3">
    <source>
        <dbReference type="ARBA" id="ARBA00007630"/>
    </source>
</evidence>
<dbReference type="STRING" id="61635.BN85313560"/>
<evidence type="ECO:0000256" key="8">
    <source>
        <dbReference type="ARBA" id="ARBA00022603"/>
    </source>
</evidence>
<evidence type="ECO:0000313" key="19">
    <source>
        <dbReference type="EMBL" id="CCV66377.1"/>
    </source>
</evidence>
<evidence type="ECO:0000256" key="11">
    <source>
        <dbReference type="ARBA" id="ARBA00022694"/>
    </source>
</evidence>
<feature type="binding site" evidence="15 16">
    <location>
        <begin position="129"/>
        <end position="134"/>
    </location>
    <ligand>
        <name>S-adenosyl-L-methionine</name>
        <dbReference type="ChEBI" id="CHEBI:59789"/>
    </ligand>
</feature>
<evidence type="ECO:0000256" key="16">
    <source>
        <dbReference type="PIRSR" id="PIRSR000386-1"/>
    </source>
</evidence>
<evidence type="ECO:0000256" key="15">
    <source>
        <dbReference type="HAMAP-Rule" id="MF_00605"/>
    </source>
</evidence>
<dbReference type="RefSeq" id="WP_030005237.1">
    <property type="nucleotide sequence ID" value="NC_022549.1"/>
</dbReference>
<evidence type="ECO:0000256" key="6">
    <source>
        <dbReference type="ARBA" id="ARBA00014679"/>
    </source>
</evidence>
<evidence type="ECO:0000256" key="9">
    <source>
        <dbReference type="ARBA" id="ARBA00022679"/>
    </source>
</evidence>
<dbReference type="InterPro" id="IPR029026">
    <property type="entry name" value="tRNA_m1G_MTases_N"/>
</dbReference>
<dbReference type="Gene3D" id="3.40.1280.10">
    <property type="match status" value="1"/>
</dbReference>
<dbReference type="Gene3D" id="1.10.1270.20">
    <property type="entry name" value="tRNA(m1g37)methyltransferase, domain 2"/>
    <property type="match status" value="1"/>
</dbReference>
<dbReference type="InterPro" id="IPR023148">
    <property type="entry name" value="tRNA_m1G_MeTrfase_C_sf"/>
</dbReference>
<dbReference type="EMBL" id="FO681348">
    <property type="protein sequence ID" value="CCV66377.1"/>
    <property type="molecule type" value="Genomic_DNA"/>
</dbReference>
<evidence type="ECO:0000256" key="2">
    <source>
        <dbReference type="ARBA" id="ARBA00004496"/>
    </source>
</evidence>
<comment type="similarity">
    <text evidence="3 15 17">Belongs to the RNA methyltransferase TrmD family.</text>
</comment>
<keyword evidence="10 15" id="KW-0949">S-adenosyl-L-methionine</keyword>
<evidence type="ECO:0000256" key="17">
    <source>
        <dbReference type="RuleBase" id="RU003464"/>
    </source>
</evidence>
<proteinExistence type="inferred from homology"/>
<keyword evidence="9 15" id="KW-0808">Transferase</keyword>
<keyword evidence="7 15" id="KW-0963">Cytoplasm</keyword>
<comment type="catalytic activity">
    <reaction evidence="14 15 17">
        <text>guanosine(37) in tRNA + S-adenosyl-L-methionine = N(1)-methylguanosine(37) in tRNA + S-adenosyl-L-homocysteine + H(+)</text>
        <dbReference type="Rhea" id="RHEA:36899"/>
        <dbReference type="Rhea" id="RHEA-COMP:10145"/>
        <dbReference type="Rhea" id="RHEA-COMP:10147"/>
        <dbReference type="ChEBI" id="CHEBI:15378"/>
        <dbReference type="ChEBI" id="CHEBI:57856"/>
        <dbReference type="ChEBI" id="CHEBI:59789"/>
        <dbReference type="ChEBI" id="CHEBI:73542"/>
        <dbReference type="ChEBI" id="CHEBI:74269"/>
        <dbReference type="EC" id="2.1.1.228"/>
    </reaction>
</comment>
<dbReference type="OrthoDB" id="9807416at2"/>
<comment type="function">
    <text evidence="1 15 17">Specifically methylates guanosine-37 in various tRNAs.</text>
</comment>
<evidence type="ECO:0000256" key="10">
    <source>
        <dbReference type="ARBA" id="ARBA00022691"/>
    </source>
</evidence>
<comment type="subunit">
    <text evidence="4 15 17">Homodimer.</text>
</comment>
<evidence type="ECO:0000256" key="4">
    <source>
        <dbReference type="ARBA" id="ARBA00011738"/>
    </source>
</evidence>
<dbReference type="Pfam" id="PF01746">
    <property type="entry name" value="tRNA_m1G_MT"/>
    <property type="match status" value="1"/>
</dbReference>
<dbReference type="AlphaFoldDB" id="U4KPJ1"/>
<evidence type="ECO:0000259" key="18">
    <source>
        <dbReference type="Pfam" id="PF01746"/>
    </source>
</evidence>
<dbReference type="InterPro" id="IPR029028">
    <property type="entry name" value="Alpha/beta_knot_MTases"/>
</dbReference>
<evidence type="ECO:0000256" key="5">
    <source>
        <dbReference type="ARBA" id="ARBA00012807"/>
    </source>
</evidence>
<gene>
    <name evidence="15 19" type="primary">trmD</name>
    <name evidence="19" type="ORF">BN85313560</name>
</gene>
<evidence type="ECO:0000313" key="20">
    <source>
        <dbReference type="Proteomes" id="UP000032737"/>
    </source>
</evidence>
<evidence type="ECO:0000256" key="14">
    <source>
        <dbReference type="ARBA" id="ARBA00047783"/>
    </source>
</evidence>
<dbReference type="PANTHER" id="PTHR46417:SF1">
    <property type="entry name" value="TRNA (GUANINE-N(1)-)-METHYLTRANSFERASE"/>
    <property type="match status" value="1"/>
</dbReference>
<comment type="subcellular location">
    <subcellularLocation>
        <location evidence="2 15 17">Cytoplasm</location>
    </subcellularLocation>
</comment>
<dbReference type="GO" id="GO:0005829">
    <property type="term" value="C:cytosol"/>
    <property type="evidence" value="ECO:0007669"/>
    <property type="project" value="TreeGrafter"/>
</dbReference>
<dbReference type="NCBIfam" id="NF000648">
    <property type="entry name" value="PRK00026.1"/>
    <property type="match status" value="1"/>
</dbReference>
<dbReference type="CDD" id="cd18080">
    <property type="entry name" value="TrmD-like"/>
    <property type="match status" value="1"/>
</dbReference>
<dbReference type="GO" id="GO:0002939">
    <property type="term" value="P:tRNA N1-guanine methylation"/>
    <property type="evidence" value="ECO:0007669"/>
    <property type="project" value="TreeGrafter"/>
</dbReference>
<dbReference type="NCBIfam" id="TIGR00088">
    <property type="entry name" value="trmD"/>
    <property type="match status" value="1"/>
</dbReference>
<dbReference type="PIRSF" id="PIRSF000386">
    <property type="entry name" value="tRNA_mtase"/>
    <property type="match status" value="1"/>
</dbReference>
<sequence length="243" mass="28157">MRIDIITIFPEMIKPMFNESIMKRAVLQNLIEINVIDLRDYSVLKHNKVDDTPYGGGAGMVLQFPPFYLALKNLRNEQTHVMLTSPRGKTFNQQRAIELQQKQHIIILCGHYEGIDERVHDMVDEEVSIGDYVLTGGELAAMVITDALARLQDGVIKKDSYEQDSFHMGLLEHPHYTKPFSYEGKEVPEVLTSGNHKEIDRWRRYQSLKQTFLKRPDLLNGFPLDKEDIKMLEEIKKESNIKE</sequence>
<dbReference type="InterPro" id="IPR016009">
    <property type="entry name" value="tRNA_MeTrfase_TRMD/TRM10"/>
</dbReference>
<dbReference type="FunFam" id="1.10.1270.20:FF:000001">
    <property type="entry name" value="tRNA (guanine-N(1)-)-methyltransferase"/>
    <property type="match status" value="1"/>
</dbReference>
<keyword evidence="20" id="KW-1185">Reference proteome</keyword>
<feature type="binding site" evidence="15 16">
    <location>
        <position position="110"/>
    </location>
    <ligand>
        <name>S-adenosyl-L-methionine</name>
        <dbReference type="ChEBI" id="CHEBI:59789"/>
    </ligand>
</feature>
<dbReference type="KEGG" id="abra:BN85313560"/>
<dbReference type="Proteomes" id="UP000032737">
    <property type="component" value="Chromosome"/>
</dbReference>